<evidence type="ECO:0000313" key="3">
    <source>
        <dbReference type="Proteomes" id="UP001371305"/>
    </source>
</evidence>
<keyword evidence="1" id="KW-0472">Membrane</keyword>
<evidence type="ECO:0000313" key="2">
    <source>
        <dbReference type="EMBL" id="MEK7949794.1"/>
    </source>
</evidence>
<keyword evidence="1" id="KW-0812">Transmembrane</keyword>
<organism evidence="2 3">
    <name type="scientific">Luteolibacter soli</name>
    <dbReference type="NCBI Taxonomy" id="3135280"/>
    <lineage>
        <taxon>Bacteria</taxon>
        <taxon>Pseudomonadati</taxon>
        <taxon>Verrucomicrobiota</taxon>
        <taxon>Verrucomicrobiia</taxon>
        <taxon>Verrucomicrobiales</taxon>
        <taxon>Verrucomicrobiaceae</taxon>
        <taxon>Luteolibacter</taxon>
    </lineage>
</organism>
<dbReference type="Proteomes" id="UP001371305">
    <property type="component" value="Unassembled WGS sequence"/>
</dbReference>
<sequence length="218" mass="23569">MKGTLFNVFGIAIVIGLLMLLSAPVIPKPPGRKAGDRREAINNAKQIFLALLDHQERYGSFPNEETMKKVAAEKGIAPFSLTTSNDYFRLLLAGGAASEKIGYCRYPALPTHRPDNVISPLEQAFAKGEVGFAYVANLPADAPADTPLLVAPLIPGTLQFDQKPFDGHAVIVFMDGSAKSMTIRQDNGLVMINAAKTLFDLSAPCWKGKAPELKYPAR</sequence>
<dbReference type="EMBL" id="JBBUKT010000001">
    <property type="protein sequence ID" value="MEK7949794.1"/>
    <property type="molecule type" value="Genomic_DNA"/>
</dbReference>
<keyword evidence="1" id="KW-1133">Transmembrane helix</keyword>
<evidence type="ECO:0000256" key="1">
    <source>
        <dbReference type="SAM" id="Phobius"/>
    </source>
</evidence>
<feature type="transmembrane region" description="Helical" evidence="1">
    <location>
        <begin position="6"/>
        <end position="27"/>
    </location>
</feature>
<proteinExistence type="predicted"/>
<gene>
    <name evidence="2" type="ORF">WKV53_04790</name>
</gene>
<name>A0ABU9APZ8_9BACT</name>
<comment type="caution">
    <text evidence="2">The sequence shown here is derived from an EMBL/GenBank/DDBJ whole genome shotgun (WGS) entry which is preliminary data.</text>
</comment>
<protein>
    <submittedName>
        <fullName evidence="2">Uncharacterized protein</fullName>
    </submittedName>
</protein>
<accession>A0ABU9APZ8</accession>
<dbReference type="RefSeq" id="WP_341403211.1">
    <property type="nucleotide sequence ID" value="NZ_JBBUKT010000001.1"/>
</dbReference>
<keyword evidence="3" id="KW-1185">Reference proteome</keyword>
<reference evidence="2 3" key="1">
    <citation type="submission" date="2024-04" db="EMBL/GenBank/DDBJ databases">
        <title>Luteolibacter sp. isolated from soil.</title>
        <authorList>
            <person name="An J."/>
        </authorList>
    </citation>
    <scope>NUCLEOTIDE SEQUENCE [LARGE SCALE GENOMIC DNA]</scope>
    <source>
        <strain evidence="2 3">Y139</strain>
    </source>
</reference>